<dbReference type="AlphaFoldDB" id="A0AAV7ZD89"/>
<feature type="compositionally biased region" description="Basic residues" evidence="2">
    <location>
        <begin position="373"/>
        <end position="383"/>
    </location>
</feature>
<dbReference type="SMART" id="SM00360">
    <property type="entry name" value="RRM"/>
    <property type="match status" value="2"/>
</dbReference>
<feature type="compositionally biased region" description="Low complexity" evidence="2">
    <location>
        <begin position="256"/>
        <end position="317"/>
    </location>
</feature>
<dbReference type="PANTHER" id="PTHR32343:SF22">
    <property type="entry name" value="LD29830P"/>
    <property type="match status" value="1"/>
</dbReference>
<evidence type="ECO:0000259" key="3">
    <source>
        <dbReference type="PROSITE" id="PS50102"/>
    </source>
</evidence>
<evidence type="ECO:0000256" key="2">
    <source>
        <dbReference type="SAM" id="MobiDB-lite"/>
    </source>
</evidence>
<dbReference type="PROSITE" id="PS50102">
    <property type="entry name" value="RRM"/>
    <property type="match status" value="2"/>
</dbReference>
<protein>
    <submittedName>
        <fullName evidence="4">Polyadenylate-binding protein-interacting protein</fullName>
    </submittedName>
</protein>
<dbReference type="InterPro" id="IPR012677">
    <property type="entry name" value="Nucleotide-bd_a/b_plait_sf"/>
</dbReference>
<proteinExistence type="predicted"/>
<dbReference type="Gene3D" id="3.30.70.330">
    <property type="match status" value="2"/>
</dbReference>
<dbReference type="PANTHER" id="PTHR32343">
    <property type="entry name" value="SERINE/ARGININE-RICH SPLICING FACTOR"/>
    <property type="match status" value="1"/>
</dbReference>
<comment type="caution">
    <text evidence="4">The sequence shown here is derived from an EMBL/GenBank/DDBJ whole genome shotgun (WGS) entry which is preliminary data.</text>
</comment>
<feature type="domain" description="RRM" evidence="3">
    <location>
        <begin position="104"/>
        <end position="180"/>
    </location>
</feature>
<feature type="domain" description="RRM" evidence="3">
    <location>
        <begin position="3"/>
        <end position="78"/>
    </location>
</feature>
<evidence type="ECO:0000313" key="5">
    <source>
        <dbReference type="Proteomes" id="UP001146793"/>
    </source>
</evidence>
<evidence type="ECO:0000313" key="4">
    <source>
        <dbReference type="EMBL" id="KAJ3439889.1"/>
    </source>
</evidence>
<dbReference type="InterPro" id="IPR035979">
    <property type="entry name" value="RBD_domain_sf"/>
</dbReference>
<keyword evidence="1" id="KW-0694">RNA-binding</keyword>
<dbReference type="EMBL" id="JANTQA010000032">
    <property type="protein sequence ID" value="KAJ3439889.1"/>
    <property type="molecule type" value="Genomic_DNA"/>
</dbReference>
<name>A0AAV7ZD89_9EUKA</name>
<feature type="region of interest" description="Disordered" evidence="2">
    <location>
        <begin position="256"/>
        <end position="383"/>
    </location>
</feature>
<dbReference type="Proteomes" id="UP001146793">
    <property type="component" value="Unassembled WGS sequence"/>
</dbReference>
<dbReference type="Pfam" id="PF00076">
    <property type="entry name" value="RRM_1"/>
    <property type="match status" value="2"/>
</dbReference>
<organism evidence="4 5">
    <name type="scientific">Anaeramoeba flamelloides</name>
    <dbReference type="NCBI Taxonomy" id="1746091"/>
    <lineage>
        <taxon>Eukaryota</taxon>
        <taxon>Metamonada</taxon>
        <taxon>Anaeramoebidae</taxon>
        <taxon>Anaeramoeba</taxon>
    </lineage>
</organism>
<dbReference type="GO" id="GO:0003723">
    <property type="term" value="F:RNA binding"/>
    <property type="evidence" value="ECO:0007669"/>
    <property type="project" value="UniProtKB-UniRule"/>
</dbReference>
<gene>
    <name evidence="4" type="ORF">M0812_15929</name>
</gene>
<evidence type="ECO:0000256" key="1">
    <source>
        <dbReference type="PROSITE-ProRule" id="PRU00176"/>
    </source>
</evidence>
<dbReference type="InterPro" id="IPR000504">
    <property type="entry name" value="RRM_dom"/>
</dbReference>
<accession>A0AAV7ZD89</accession>
<sequence>MLCTIFITSIDVAISEEQLIQFFSSCGTIAACKLCGDTSHAKRFAFIEFTSPIEAQKALSLNGANLGFYSIQVHPSKTAIKNPSYMNPNYQVTTNDDQYGTLPLTVYVKNIDVRVSEQQLRTFFEKTCGTVMNLILAGDTRHPARFAFIEFSNEDQARNALMLNGTVIGDKTLSIVKSTQPIKNRSQLSSEKENGDLNSHKASSVELENSLTLIKQQQEMIRLQSEELEKFKILQQQQQQQIDQLRKQNLQNLQDNTTHNQQQSSDNSTTSSTSSSSNSFISSNNPQQNQQNFTNNNQTNNNNNNNNNKNNNNNNNNHRYMKSSSDSQRKEQSQQIEMDRRRSERKRSNHYSHDDNRDLKERRERNQSEHSSRNSRNKSHEKK</sequence>
<feature type="region of interest" description="Disordered" evidence="2">
    <location>
        <begin position="182"/>
        <end position="203"/>
    </location>
</feature>
<feature type="compositionally biased region" description="Basic and acidic residues" evidence="2">
    <location>
        <begin position="190"/>
        <end position="199"/>
    </location>
</feature>
<feature type="compositionally biased region" description="Basic and acidic residues" evidence="2">
    <location>
        <begin position="327"/>
        <end position="342"/>
    </location>
</feature>
<feature type="compositionally biased region" description="Basic and acidic residues" evidence="2">
    <location>
        <begin position="351"/>
        <end position="372"/>
    </location>
</feature>
<reference evidence="4" key="1">
    <citation type="submission" date="2022-08" db="EMBL/GenBank/DDBJ databases">
        <title>Novel sulphate-reducing endosymbionts in the free-living metamonad Anaeramoeba.</title>
        <authorList>
            <person name="Jerlstrom-Hultqvist J."/>
            <person name="Cepicka I."/>
            <person name="Gallot-Lavallee L."/>
            <person name="Salas-Leiva D."/>
            <person name="Curtis B.A."/>
            <person name="Zahonova K."/>
            <person name="Pipaliya S."/>
            <person name="Dacks J."/>
            <person name="Roger A.J."/>
        </authorList>
    </citation>
    <scope>NUCLEOTIDE SEQUENCE</scope>
    <source>
        <strain evidence="4">Busselton2</strain>
    </source>
</reference>
<dbReference type="SUPFAM" id="SSF54928">
    <property type="entry name" value="RNA-binding domain, RBD"/>
    <property type="match status" value="2"/>
</dbReference>